<organism evidence="1 2">
    <name type="scientific">Gonapodya prolifera (strain JEL478)</name>
    <name type="common">Monoblepharis prolifera</name>
    <dbReference type="NCBI Taxonomy" id="1344416"/>
    <lineage>
        <taxon>Eukaryota</taxon>
        <taxon>Fungi</taxon>
        <taxon>Fungi incertae sedis</taxon>
        <taxon>Chytridiomycota</taxon>
        <taxon>Chytridiomycota incertae sedis</taxon>
        <taxon>Monoblepharidomycetes</taxon>
        <taxon>Monoblepharidales</taxon>
        <taxon>Gonapodyaceae</taxon>
        <taxon>Gonapodya</taxon>
    </lineage>
</organism>
<reference evidence="1 2" key="1">
    <citation type="journal article" date="2015" name="Genome Biol. Evol.">
        <title>Phylogenomic analyses indicate that early fungi evolved digesting cell walls of algal ancestors of land plants.</title>
        <authorList>
            <person name="Chang Y."/>
            <person name="Wang S."/>
            <person name="Sekimoto S."/>
            <person name="Aerts A.L."/>
            <person name="Choi C."/>
            <person name="Clum A."/>
            <person name="LaButti K.M."/>
            <person name="Lindquist E.A."/>
            <person name="Yee Ngan C."/>
            <person name="Ohm R.A."/>
            <person name="Salamov A.A."/>
            <person name="Grigoriev I.V."/>
            <person name="Spatafora J.W."/>
            <person name="Berbee M.L."/>
        </authorList>
    </citation>
    <scope>NUCLEOTIDE SEQUENCE [LARGE SCALE GENOMIC DNA]</scope>
    <source>
        <strain evidence="1 2">JEL478</strain>
    </source>
</reference>
<keyword evidence="2" id="KW-1185">Reference proteome</keyword>
<dbReference type="EMBL" id="KQ965766">
    <property type="protein sequence ID" value="KXS14821.1"/>
    <property type="molecule type" value="Genomic_DNA"/>
</dbReference>
<dbReference type="STRING" id="1344416.A0A139ADE7"/>
<dbReference type="Proteomes" id="UP000070544">
    <property type="component" value="Unassembled WGS sequence"/>
</dbReference>
<dbReference type="OrthoDB" id="2094832at2759"/>
<sequence>MDILTPRVDNSDLSFVSQWTAELDEAALLERVAQHWKGMFGSWTHMYRCMQSLTYLLPRISRHPVYKEMLAAKSSGTAAENILPLDVADTYWKFGLNLYQDGRKLSGTYTLFGDITDDSFFVPCHSTGSLQSRTAHENIRDHGPGVLFGGCVGVSGPDAPVDWMPTPDGNGTRRALHSATSLTALAREIGFGEVDVSDVQALFQGVEQERMENRTVEKEGGSTELEKLQEGVKRSYLAFTLRKAR</sequence>
<protein>
    <submittedName>
        <fullName evidence="1">Uncharacterized protein</fullName>
    </submittedName>
</protein>
<evidence type="ECO:0000313" key="1">
    <source>
        <dbReference type="EMBL" id="KXS14821.1"/>
    </source>
</evidence>
<name>A0A139ADE7_GONPJ</name>
<gene>
    <name evidence="1" type="ORF">M427DRAFT_135510</name>
</gene>
<dbReference type="AlphaFoldDB" id="A0A139ADE7"/>
<accession>A0A139ADE7</accession>
<evidence type="ECO:0000313" key="2">
    <source>
        <dbReference type="Proteomes" id="UP000070544"/>
    </source>
</evidence>
<proteinExistence type="predicted"/>